<comment type="function">
    <text evidence="1">Transcriptional repressor of xylose-utilizing enzymes.</text>
</comment>
<dbReference type="Gene3D" id="3.30.420.40">
    <property type="match status" value="2"/>
</dbReference>
<keyword evidence="3" id="KW-0859">Xylose metabolism</keyword>
<evidence type="ECO:0000256" key="1">
    <source>
        <dbReference type="ARBA" id="ARBA00002486"/>
    </source>
</evidence>
<dbReference type="SUPFAM" id="SSF46785">
    <property type="entry name" value="Winged helix' DNA-binding domain"/>
    <property type="match status" value="1"/>
</dbReference>
<dbReference type="InterPro" id="IPR036390">
    <property type="entry name" value="WH_DNA-bd_sf"/>
</dbReference>
<keyword evidence="5" id="KW-1185">Reference proteome</keyword>
<organism evidence="4 5">
    <name type="scientific">Lacticaseibacillus mingshuiensis</name>
    <dbReference type="NCBI Taxonomy" id="2799574"/>
    <lineage>
        <taxon>Bacteria</taxon>
        <taxon>Bacillati</taxon>
        <taxon>Bacillota</taxon>
        <taxon>Bacilli</taxon>
        <taxon>Lactobacillales</taxon>
        <taxon>Lactobacillaceae</taxon>
        <taxon>Lacticaseibacillus</taxon>
    </lineage>
</organism>
<dbReference type="InterPro" id="IPR000600">
    <property type="entry name" value="ROK"/>
</dbReference>
<dbReference type="PANTHER" id="PTHR18964">
    <property type="entry name" value="ROK (REPRESSOR, ORF, KINASE) FAMILY"/>
    <property type="match status" value="1"/>
</dbReference>
<comment type="caution">
    <text evidence="4">The sequence shown here is derived from an EMBL/GenBank/DDBJ whole genome shotgun (WGS) entry which is preliminary data.</text>
</comment>
<gene>
    <name evidence="4" type="ORF">ACFQ4P_01540</name>
</gene>
<dbReference type="Proteomes" id="UP001597196">
    <property type="component" value="Unassembled WGS sequence"/>
</dbReference>
<dbReference type="InterPro" id="IPR036388">
    <property type="entry name" value="WH-like_DNA-bd_sf"/>
</dbReference>
<name>A0ABW4CH83_9LACO</name>
<sequence length="397" mass="43931">MKLTKKQTELRQRILDQIYARGPISRIDIAHNTGITPATTSDVTGHLIQEGFIQEIGQSQVDTGRSGRKKIMLAIANGHAYYVGAELTARSYTFCITDDAGKAYVEKTVTANASYDPEVIRGDVFAASLRDFIADNASYRPVAVGIALPGHFVPETAKIATINPTWSEFKLQPTIDAIDLPLYFENNVHCMALTERLLGPDQTDDNFIFLHAARGLFASVMYRGHLYSPENALVGEIGHTIVNPNGELCDCGRHGCLQTYASQEWIVKKARLLYRNADHTFLRQLSPDVSQLDFETVLKAYELGDDGVIDLLDTAIKYIAITVNNLALEVDARRIIIHGRIFDPAALQTKLSQTLNENMFQLTPVTPQRLTIKPYTQYNGAIAASMLAVSEQLLGTE</sequence>
<comment type="similarity">
    <text evidence="2">Belongs to the ROK (NagC/XylR) family.</text>
</comment>
<evidence type="ECO:0000256" key="2">
    <source>
        <dbReference type="ARBA" id="ARBA00006479"/>
    </source>
</evidence>
<dbReference type="Gene3D" id="1.10.10.10">
    <property type="entry name" value="Winged helix-like DNA-binding domain superfamily/Winged helix DNA-binding domain"/>
    <property type="match status" value="1"/>
</dbReference>
<keyword evidence="3" id="KW-0119">Carbohydrate metabolism</keyword>
<dbReference type="Pfam" id="PF00480">
    <property type="entry name" value="ROK"/>
    <property type="match status" value="1"/>
</dbReference>
<proteinExistence type="inferred from homology"/>
<evidence type="ECO:0000256" key="3">
    <source>
        <dbReference type="ARBA" id="ARBA00022629"/>
    </source>
</evidence>
<dbReference type="EMBL" id="JBHTOC010000001">
    <property type="protein sequence ID" value="MFD1428930.1"/>
    <property type="molecule type" value="Genomic_DNA"/>
</dbReference>
<dbReference type="Pfam" id="PF13412">
    <property type="entry name" value="HTH_24"/>
    <property type="match status" value="1"/>
</dbReference>
<protein>
    <submittedName>
        <fullName evidence="4">ROK family protein</fullName>
    </submittedName>
</protein>
<dbReference type="RefSeq" id="WP_125696190.1">
    <property type="nucleotide sequence ID" value="NZ_BOLQ01000001.1"/>
</dbReference>
<dbReference type="InterPro" id="IPR043129">
    <property type="entry name" value="ATPase_NBD"/>
</dbReference>
<dbReference type="PANTHER" id="PTHR18964:SF149">
    <property type="entry name" value="BIFUNCTIONAL UDP-N-ACETYLGLUCOSAMINE 2-EPIMERASE_N-ACETYLMANNOSAMINE KINASE"/>
    <property type="match status" value="1"/>
</dbReference>
<dbReference type="SUPFAM" id="SSF53067">
    <property type="entry name" value="Actin-like ATPase domain"/>
    <property type="match status" value="1"/>
</dbReference>
<evidence type="ECO:0000313" key="4">
    <source>
        <dbReference type="EMBL" id="MFD1428930.1"/>
    </source>
</evidence>
<accession>A0ABW4CH83</accession>
<reference evidence="5" key="1">
    <citation type="journal article" date="2019" name="Int. J. Syst. Evol. Microbiol.">
        <title>The Global Catalogue of Microorganisms (GCM) 10K type strain sequencing project: providing services to taxonomists for standard genome sequencing and annotation.</title>
        <authorList>
            <consortium name="The Broad Institute Genomics Platform"/>
            <consortium name="The Broad Institute Genome Sequencing Center for Infectious Disease"/>
            <person name="Wu L."/>
            <person name="Ma J."/>
        </authorList>
    </citation>
    <scope>NUCLEOTIDE SEQUENCE [LARGE SCALE GENOMIC DNA]</scope>
    <source>
        <strain evidence="5">CCM 8980</strain>
    </source>
</reference>
<evidence type="ECO:0000313" key="5">
    <source>
        <dbReference type="Proteomes" id="UP001597196"/>
    </source>
</evidence>